<proteinExistence type="predicted"/>
<dbReference type="RefSeq" id="XP_003293688.1">
    <property type="nucleotide sequence ID" value="XM_003293640.1"/>
</dbReference>
<name>F1A1Z4_DICPU</name>
<keyword evidence="1" id="KW-0479">Metal-binding</keyword>
<dbReference type="Gene3D" id="3.30.40.10">
    <property type="entry name" value="Zinc/RING finger domain, C3HC4 (zinc finger)"/>
    <property type="match status" value="1"/>
</dbReference>
<dbReference type="KEGG" id="dpp:DICPUDRAFT_84227"/>
<feature type="compositionally biased region" description="Polar residues" evidence="5">
    <location>
        <begin position="30"/>
        <end position="50"/>
    </location>
</feature>
<evidence type="ECO:0000256" key="2">
    <source>
        <dbReference type="ARBA" id="ARBA00022771"/>
    </source>
</evidence>
<dbReference type="AlphaFoldDB" id="F1A1Z4"/>
<sequence length="227" mass="25633">MNNIVFLNDDSENENENENERLAKFLESNVPKQTLNSSKISGNSSIDLTQSPSSPPPSSPPPSSPPPYPKQTAIKGNRKYRNDRGSLNNRKNGQIINNTIIFVNNSNKKFKINNLNIDNSNINIINKDERNKKQKVDNSKKDEEPNERRENENPINSSSEGGKKTHFQCNICKDGMMLDSITAAMCGHCFCLACIEGHLKKSNTCPTCKKRIHKSQIHPMYLNLEKF</sequence>
<dbReference type="InterPro" id="IPR047134">
    <property type="entry name" value="RNF4"/>
</dbReference>
<dbReference type="PANTHER" id="PTHR23041:SF79">
    <property type="entry name" value="E3 UBIQUITIN-PROTEIN LIGASE COMPLEX SLX8-RFP SUBUNIT RFP2"/>
    <property type="match status" value="1"/>
</dbReference>
<accession>F1A1Z4</accession>
<dbReference type="InterPro" id="IPR013083">
    <property type="entry name" value="Znf_RING/FYVE/PHD"/>
</dbReference>
<keyword evidence="3" id="KW-0862">Zinc</keyword>
<dbReference type="EMBL" id="GL871392">
    <property type="protein sequence ID" value="EGC29780.1"/>
    <property type="molecule type" value="Genomic_DNA"/>
</dbReference>
<evidence type="ECO:0000259" key="6">
    <source>
        <dbReference type="PROSITE" id="PS50089"/>
    </source>
</evidence>
<dbReference type="GO" id="GO:0008270">
    <property type="term" value="F:zinc ion binding"/>
    <property type="evidence" value="ECO:0007669"/>
    <property type="project" value="UniProtKB-KW"/>
</dbReference>
<evidence type="ECO:0000313" key="8">
    <source>
        <dbReference type="Proteomes" id="UP000001064"/>
    </source>
</evidence>
<dbReference type="OrthoDB" id="6105938at2759"/>
<dbReference type="SMART" id="SM00184">
    <property type="entry name" value="RING"/>
    <property type="match status" value="1"/>
</dbReference>
<dbReference type="STRING" id="5786.F1A1Z4"/>
<dbReference type="PANTHER" id="PTHR23041">
    <property type="entry name" value="RING FINGER DOMAIN-CONTAINING"/>
    <property type="match status" value="1"/>
</dbReference>
<evidence type="ECO:0000256" key="1">
    <source>
        <dbReference type="ARBA" id="ARBA00022723"/>
    </source>
</evidence>
<keyword evidence="2 4" id="KW-0863">Zinc-finger</keyword>
<dbReference type="SUPFAM" id="SSF57850">
    <property type="entry name" value="RING/U-box"/>
    <property type="match status" value="1"/>
</dbReference>
<dbReference type="InParanoid" id="F1A1Z4"/>
<keyword evidence="8" id="KW-1185">Reference proteome</keyword>
<evidence type="ECO:0000256" key="4">
    <source>
        <dbReference type="PROSITE-ProRule" id="PRU00175"/>
    </source>
</evidence>
<feature type="compositionally biased region" description="Pro residues" evidence="5">
    <location>
        <begin position="53"/>
        <end position="69"/>
    </location>
</feature>
<dbReference type="PROSITE" id="PS50089">
    <property type="entry name" value="ZF_RING_2"/>
    <property type="match status" value="1"/>
</dbReference>
<feature type="region of interest" description="Disordered" evidence="5">
    <location>
        <begin position="27"/>
        <end position="91"/>
    </location>
</feature>
<reference evidence="8" key="1">
    <citation type="journal article" date="2011" name="Genome Biol.">
        <title>Comparative genomics of the social amoebae Dictyostelium discoideum and Dictyostelium purpureum.</title>
        <authorList>
            <consortium name="US DOE Joint Genome Institute (JGI-PGF)"/>
            <person name="Sucgang R."/>
            <person name="Kuo A."/>
            <person name="Tian X."/>
            <person name="Salerno W."/>
            <person name="Parikh A."/>
            <person name="Feasley C.L."/>
            <person name="Dalin E."/>
            <person name="Tu H."/>
            <person name="Huang E."/>
            <person name="Barry K."/>
            <person name="Lindquist E."/>
            <person name="Shapiro H."/>
            <person name="Bruce D."/>
            <person name="Schmutz J."/>
            <person name="Salamov A."/>
            <person name="Fey P."/>
            <person name="Gaudet P."/>
            <person name="Anjard C."/>
            <person name="Babu M.M."/>
            <person name="Basu S."/>
            <person name="Bushmanova Y."/>
            <person name="van der Wel H."/>
            <person name="Katoh-Kurasawa M."/>
            <person name="Dinh C."/>
            <person name="Coutinho P.M."/>
            <person name="Saito T."/>
            <person name="Elias M."/>
            <person name="Schaap P."/>
            <person name="Kay R.R."/>
            <person name="Henrissat B."/>
            <person name="Eichinger L."/>
            <person name="Rivero F."/>
            <person name="Putnam N.H."/>
            <person name="West C.M."/>
            <person name="Loomis W.F."/>
            <person name="Chisholm R.L."/>
            <person name="Shaulsky G."/>
            <person name="Strassmann J.E."/>
            <person name="Queller D.C."/>
            <person name="Kuspa A."/>
            <person name="Grigoriev I.V."/>
        </authorList>
    </citation>
    <scope>NUCLEOTIDE SEQUENCE [LARGE SCALE GENOMIC DNA]</scope>
    <source>
        <strain evidence="8">QSDP1</strain>
    </source>
</reference>
<dbReference type="InterPro" id="IPR017907">
    <property type="entry name" value="Znf_RING_CS"/>
</dbReference>
<feature type="domain" description="RING-type" evidence="6">
    <location>
        <begin position="169"/>
        <end position="209"/>
    </location>
</feature>
<organism evidence="7 8">
    <name type="scientific">Dictyostelium purpureum</name>
    <name type="common">Slime mold</name>
    <dbReference type="NCBI Taxonomy" id="5786"/>
    <lineage>
        <taxon>Eukaryota</taxon>
        <taxon>Amoebozoa</taxon>
        <taxon>Evosea</taxon>
        <taxon>Eumycetozoa</taxon>
        <taxon>Dictyostelia</taxon>
        <taxon>Dictyosteliales</taxon>
        <taxon>Dictyosteliaceae</taxon>
        <taxon>Dictyostelium</taxon>
    </lineage>
</organism>
<gene>
    <name evidence="7" type="ORF">DICPUDRAFT_84227</name>
</gene>
<evidence type="ECO:0000313" key="7">
    <source>
        <dbReference type="EMBL" id="EGC29780.1"/>
    </source>
</evidence>
<dbReference type="Proteomes" id="UP000001064">
    <property type="component" value="Unassembled WGS sequence"/>
</dbReference>
<evidence type="ECO:0000256" key="5">
    <source>
        <dbReference type="SAM" id="MobiDB-lite"/>
    </source>
</evidence>
<dbReference type="VEuPathDB" id="AmoebaDB:DICPUDRAFT_84227"/>
<dbReference type="PROSITE" id="PS00518">
    <property type="entry name" value="ZF_RING_1"/>
    <property type="match status" value="1"/>
</dbReference>
<feature type="region of interest" description="Disordered" evidence="5">
    <location>
        <begin position="128"/>
        <end position="163"/>
    </location>
</feature>
<dbReference type="InterPro" id="IPR001841">
    <property type="entry name" value="Znf_RING"/>
</dbReference>
<evidence type="ECO:0000256" key="3">
    <source>
        <dbReference type="ARBA" id="ARBA00022833"/>
    </source>
</evidence>
<dbReference type="GeneID" id="10505004"/>
<feature type="compositionally biased region" description="Basic and acidic residues" evidence="5">
    <location>
        <begin position="128"/>
        <end position="152"/>
    </location>
</feature>
<protein>
    <recommendedName>
        <fullName evidence="6">RING-type domain-containing protein</fullName>
    </recommendedName>
</protein>
<dbReference type="Pfam" id="PF13639">
    <property type="entry name" value="zf-RING_2"/>
    <property type="match status" value="1"/>
</dbReference>